<proteinExistence type="predicted"/>
<keyword evidence="6" id="KW-1185">Reference proteome</keyword>
<feature type="domain" description="Carboxyltransferase" evidence="4">
    <location>
        <begin position="10"/>
        <end position="214"/>
    </location>
</feature>
<accession>A0A9Y2L4R9</accession>
<sequence length="250" mass="27155">MGRHEQLKFPVIRTVGLQGMLVSFADALSEPSNRATLGFQAALAQVAIEGVIETSTSLASVFVRFDPSSLSHDQLRAQLESLLSDQDWYGAPLPEGRRFWRVPTVYGTDLAPQLAEAADAAGMSEAQAIDSLGSARVRVLTIGFAASQPYLGTLGEEWDLPRQTALTPRVPSGALVQAIRQFVLFTAPAPTGWRHVGQTGMRLFRPEREDPFALRAGDELIFEPVARADLLRLREEDPDNGGAIVSEITS</sequence>
<dbReference type="KEGG" id="ppso:QPJ95_10585"/>
<dbReference type="Gene3D" id="2.40.100.10">
    <property type="entry name" value="Cyclophilin-like"/>
    <property type="match status" value="1"/>
</dbReference>
<evidence type="ECO:0000256" key="3">
    <source>
        <dbReference type="ARBA" id="ARBA00022840"/>
    </source>
</evidence>
<reference evidence="5 6" key="1">
    <citation type="submission" date="2023-06" db="EMBL/GenBank/DDBJ databases">
        <title>Parasedimentitalea psychrophila sp. nov., a psychrophilic bacterium isolated from deep-sea sediment.</title>
        <authorList>
            <person name="Li A."/>
        </authorList>
    </citation>
    <scope>NUCLEOTIDE SEQUENCE [LARGE SCALE GENOMIC DNA]</scope>
    <source>
        <strain evidence="5 6">QS115</strain>
    </source>
</reference>
<gene>
    <name evidence="5" type="ORF">QPJ95_10585</name>
</gene>
<dbReference type="SMART" id="SM00796">
    <property type="entry name" value="AHS1"/>
    <property type="match status" value="1"/>
</dbReference>
<dbReference type="GO" id="GO:0005524">
    <property type="term" value="F:ATP binding"/>
    <property type="evidence" value="ECO:0007669"/>
    <property type="project" value="UniProtKB-KW"/>
</dbReference>
<evidence type="ECO:0000256" key="1">
    <source>
        <dbReference type="ARBA" id="ARBA00022741"/>
    </source>
</evidence>
<dbReference type="Proteomes" id="UP001238334">
    <property type="component" value="Chromosome"/>
</dbReference>
<name>A0A9Y2L4R9_9RHOB</name>
<keyword evidence="1" id="KW-0547">Nucleotide-binding</keyword>
<dbReference type="EMBL" id="CP127247">
    <property type="protein sequence ID" value="WIY27582.1"/>
    <property type="molecule type" value="Genomic_DNA"/>
</dbReference>
<evidence type="ECO:0000259" key="4">
    <source>
        <dbReference type="SMART" id="SM00796"/>
    </source>
</evidence>
<evidence type="ECO:0000313" key="5">
    <source>
        <dbReference type="EMBL" id="WIY27582.1"/>
    </source>
</evidence>
<keyword evidence="2" id="KW-0378">Hydrolase</keyword>
<organism evidence="5 6">
    <name type="scientific">Parasedimentitalea psychrophila</name>
    <dbReference type="NCBI Taxonomy" id="2997337"/>
    <lineage>
        <taxon>Bacteria</taxon>
        <taxon>Pseudomonadati</taxon>
        <taxon>Pseudomonadota</taxon>
        <taxon>Alphaproteobacteria</taxon>
        <taxon>Rhodobacterales</taxon>
        <taxon>Paracoccaceae</taxon>
        <taxon>Parasedimentitalea</taxon>
    </lineage>
</organism>
<dbReference type="SUPFAM" id="SSF160467">
    <property type="entry name" value="PH0987 N-terminal domain-like"/>
    <property type="match status" value="1"/>
</dbReference>
<evidence type="ECO:0000256" key="2">
    <source>
        <dbReference type="ARBA" id="ARBA00022801"/>
    </source>
</evidence>
<dbReference type="RefSeq" id="WP_270920074.1">
    <property type="nucleotide sequence ID" value="NZ_CP127247.1"/>
</dbReference>
<dbReference type="InterPro" id="IPR010016">
    <property type="entry name" value="PxpB"/>
</dbReference>
<dbReference type="SUPFAM" id="SSF50891">
    <property type="entry name" value="Cyclophilin-like"/>
    <property type="match status" value="1"/>
</dbReference>
<dbReference type="PANTHER" id="PTHR34698">
    <property type="entry name" value="5-OXOPROLINASE SUBUNIT B"/>
    <property type="match status" value="1"/>
</dbReference>
<dbReference type="GO" id="GO:0016787">
    <property type="term" value="F:hydrolase activity"/>
    <property type="evidence" value="ECO:0007669"/>
    <property type="project" value="UniProtKB-KW"/>
</dbReference>
<dbReference type="PANTHER" id="PTHR34698:SF2">
    <property type="entry name" value="5-OXOPROLINASE SUBUNIT B"/>
    <property type="match status" value="1"/>
</dbReference>
<dbReference type="Pfam" id="PF02682">
    <property type="entry name" value="CT_C_D"/>
    <property type="match status" value="1"/>
</dbReference>
<protein>
    <submittedName>
        <fullName evidence="5">Carboxyltransferase domain-containing protein</fullName>
    </submittedName>
</protein>
<dbReference type="AlphaFoldDB" id="A0A9Y2L4R9"/>
<dbReference type="InterPro" id="IPR003833">
    <property type="entry name" value="CT_C_D"/>
</dbReference>
<evidence type="ECO:0000313" key="6">
    <source>
        <dbReference type="Proteomes" id="UP001238334"/>
    </source>
</evidence>
<dbReference type="Gene3D" id="3.30.1360.40">
    <property type="match status" value="1"/>
</dbReference>
<dbReference type="InterPro" id="IPR029000">
    <property type="entry name" value="Cyclophilin-like_dom_sf"/>
</dbReference>
<keyword evidence="3" id="KW-0067">ATP-binding</keyword>